<name>A0AC34FSA5_9BILA</name>
<organism evidence="1 2">
    <name type="scientific">Panagrolaimus sp. ES5</name>
    <dbReference type="NCBI Taxonomy" id="591445"/>
    <lineage>
        <taxon>Eukaryota</taxon>
        <taxon>Metazoa</taxon>
        <taxon>Ecdysozoa</taxon>
        <taxon>Nematoda</taxon>
        <taxon>Chromadorea</taxon>
        <taxon>Rhabditida</taxon>
        <taxon>Tylenchina</taxon>
        <taxon>Panagrolaimomorpha</taxon>
        <taxon>Panagrolaimoidea</taxon>
        <taxon>Panagrolaimidae</taxon>
        <taxon>Panagrolaimus</taxon>
    </lineage>
</organism>
<dbReference type="WBParaSite" id="ES5_v2.g20228.t1">
    <property type="protein sequence ID" value="ES5_v2.g20228.t1"/>
    <property type="gene ID" value="ES5_v2.g20228"/>
</dbReference>
<sequence>MKSYQAACQHHKDLTIARNIPIKIIPAFLEPTTPVASEKKKFYNVFILGQSGTGKSTFVNAMTNYLQYESLNKALAAGKPTCIIPCKFEVQDDDYKSTIVNVGDATNSSENFNDLGHSVTQKPQEYKFNANKNEIVHLFDTPGLADSRGINQDDINLDLIRKAVFEVDCLHALCFVLKANESKLSASLETTMQSLLSFFPPNAFELIIFCFTHSRGSGYTIGDTIKPIRTFIDNFNQSNNVMLPFGKENIFCMDNEGFRFLCAKFRNIAYTTTSSQEYELSWQKSRDASFKFINHLKTMKPFYIKIFYDDFIGMFKIWANNIRNDRNISSERINRFGKTALFLQQVFLGNDAEKYLEFAVSKGYKIPARSSLSCLFIMNLMRQECADRDTQYDIREAIKTFLVSYTINNFLATDL</sequence>
<proteinExistence type="predicted"/>
<reference evidence="2" key="1">
    <citation type="submission" date="2022-11" db="UniProtKB">
        <authorList>
            <consortium name="WormBaseParasite"/>
        </authorList>
    </citation>
    <scope>IDENTIFICATION</scope>
</reference>
<evidence type="ECO:0000313" key="1">
    <source>
        <dbReference type="Proteomes" id="UP000887579"/>
    </source>
</evidence>
<evidence type="ECO:0000313" key="2">
    <source>
        <dbReference type="WBParaSite" id="ES5_v2.g20228.t1"/>
    </source>
</evidence>
<dbReference type="Proteomes" id="UP000887579">
    <property type="component" value="Unplaced"/>
</dbReference>
<protein>
    <submittedName>
        <fullName evidence="2">AIG1-type G domain-containing protein</fullName>
    </submittedName>
</protein>
<accession>A0AC34FSA5</accession>